<proteinExistence type="predicted"/>
<accession>A0A125RE29</accession>
<dbReference type="Proteomes" id="UP000243052">
    <property type="component" value="Chromosome ii"/>
</dbReference>
<dbReference type="STRING" id="45286.A0A125RE29"/>
<dbReference type="RefSeq" id="XP_017986247.1">
    <property type="nucleotide sequence ID" value="XM_018130758.1"/>
</dbReference>
<dbReference type="EMBL" id="CP014242">
    <property type="protein sequence ID" value="AMD19251.1"/>
    <property type="molecule type" value="Genomic_DNA"/>
</dbReference>
<dbReference type="Pfam" id="PF02777">
    <property type="entry name" value="Sod_Fe_C"/>
    <property type="match status" value="1"/>
</dbReference>
<dbReference type="GO" id="GO:0005737">
    <property type="term" value="C:cytoplasm"/>
    <property type="evidence" value="ECO:0007669"/>
    <property type="project" value="TreeGrafter"/>
</dbReference>
<protein>
    <submittedName>
        <fullName evidence="3">HBR350Wp</fullName>
    </submittedName>
</protein>
<name>A0A125RE29_9SACH</name>
<organism evidence="3 4">
    <name type="scientific">Eremothecium sinecaudum</name>
    <dbReference type="NCBI Taxonomy" id="45286"/>
    <lineage>
        <taxon>Eukaryota</taxon>
        <taxon>Fungi</taxon>
        <taxon>Dikarya</taxon>
        <taxon>Ascomycota</taxon>
        <taxon>Saccharomycotina</taxon>
        <taxon>Saccharomycetes</taxon>
        <taxon>Saccharomycetales</taxon>
        <taxon>Saccharomycetaceae</taxon>
        <taxon>Eremothecium</taxon>
    </lineage>
</organism>
<gene>
    <name evidence="3" type="ORF">AW171_hschr21069</name>
</gene>
<feature type="domain" description="Manganese/iron superoxide dismutase C-terminal" evidence="2">
    <location>
        <begin position="135"/>
        <end position="177"/>
    </location>
</feature>
<dbReference type="SUPFAM" id="SSF54719">
    <property type="entry name" value="Fe,Mn superoxide dismutase (SOD), C-terminal domain"/>
    <property type="match status" value="1"/>
</dbReference>
<dbReference type="InterPro" id="IPR019832">
    <property type="entry name" value="Mn/Fe_SOD_C"/>
</dbReference>
<evidence type="ECO:0000313" key="4">
    <source>
        <dbReference type="Proteomes" id="UP000243052"/>
    </source>
</evidence>
<keyword evidence="4" id="KW-1185">Reference proteome</keyword>
<dbReference type="GO" id="GO:0046872">
    <property type="term" value="F:metal ion binding"/>
    <property type="evidence" value="ECO:0007669"/>
    <property type="project" value="InterPro"/>
</dbReference>
<dbReference type="GO" id="GO:0004784">
    <property type="term" value="F:superoxide dismutase activity"/>
    <property type="evidence" value="ECO:0007669"/>
    <property type="project" value="InterPro"/>
</dbReference>
<dbReference type="Gene3D" id="3.55.40.20">
    <property type="entry name" value="Iron/manganese superoxide dismutase, C-terminal domain"/>
    <property type="match status" value="1"/>
</dbReference>
<dbReference type="GeneID" id="28721516"/>
<evidence type="ECO:0000256" key="1">
    <source>
        <dbReference type="ARBA" id="ARBA00037226"/>
    </source>
</evidence>
<dbReference type="InterPro" id="IPR036314">
    <property type="entry name" value="SOD_C_sf"/>
</dbReference>
<reference evidence="3 4" key="1">
    <citation type="submission" date="2016-01" db="EMBL/GenBank/DDBJ databases">
        <title>Genome sequence of the yeast Holleya sinecauda.</title>
        <authorList>
            <person name="Dietrich F.S."/>
        </authorList>
    </citation>
    <scope>NUCLEOTIDE SEQUENCE [LARGE SCALE GENOMIC DNA]</scope>
    <source>
        <strain evidence="3 4">ATCC 58844</strain>
    </source>
</reference>
<evidence type="ECO:0000259" key="2">
    <source>
        <dbReference type="Pfam" id="PF02777"/>
    </source>
</evidence>
<comment type="function">
    <text evidence="1">Component of the mitochondrial ribosome (mitoribosome), a dedicated translation machinery responsible for the synthesis of mitochondrial genome-encoded proteins, including at least some of the essential transmembrane subunits of the mitochondrial respiratory chain. The mitoribosomes are attached to the mitochondrial inner membrane and translation products are cotranslationally integrated into the membrane.</text>
</comment>
<sequence>MFGNRVVVRTFRRCYKIPTYEHLQPGNGIPGLLSKDGLKVAWFDRTELYFKMLRSSLRSHEDRPLESLIYEFAEIPSKKKAFSYASLLYNTSFAFSSLRGSSLPLITEKPGFSTLLNPPLLSKTFSTEPLETECGELHQALIESFGSIPEFKTLFLNSNLGINGDGFTWLMARKVPQSTSGKLVSFDKLFIVNTYNSGSPLLVEKNEYYSKLERKLNEDQTNLPTEKEILENAINKAMYKETSAYIPLLAIDASPKVWLHDYGMFGKSQYLDRVWESINWKVVGNKLPEQYKPTEFVF</sequence>
<evidence type="ECO:0000313" key="3">
    <source>
        <dbReference type="EMBL" id="AMD19251.1"/>
    </source>
</evidence>
<dbReference type="PANTHER" id="PTHR43595:SF1">
    <property type="entry name" value="SMALL RIBOSOMAL SUBUNIT PROTEIN MS43"/>
    <property type="match status" value="1"/>
</dbReference>
<dbReference type="AlphaFoldDB" id="A0A125RE29"/>
<dbReference type="PANTHER" id="PTHR43595">
    <property type="entry name" value="37S RIBOSOMAL PROTEIN S26, MITOCHONDRIAL"/>
    <property type="match status" value="1"/>
</dbReference>
<dbReference type="OrthoDB" id="275227at2759"/>